<evidence type="ECO:0000313" key="2">
    <source>
        <dbReference type="EMBL" id="GGC16022.1"/>
    </source>
</evidence>
<feature type="compositionally biased region" description="Basic and acidic residues" evidence="1">
    <location>
        <begin position="1"/>
        <end position="39"/>
    </location>
</feature>
<keyword evidence="3" id="KW-1185">Reference proteome</keyword>
<evidence type="ECO:0000256" key="1">
    <source>
        <dbReference type="SAM" id="MobiDB-lite"/>
    </source>
</evidence>
<reference evidence="2" key="2">
    <citation type="submission" date="2020-09" db="EMBL/GenBank/DDBJ databases">
        <authorList>
            <person name="Sun Q."/>
            <person name="Zhou Y."/>
        </authorList>
    </citation>
    <scope>NUCLEOTIDE SEQUENCE</scope>
    <source>
        <strain evidence="2">CGMCC 1.15095</strain>
    </source>
</reference>
<name>A0A916X7A9_9SPHN</name>
<dbReference type="EMBL" id="BMHK01000058">
    <property type="protein sequence ID" value="GGC16022.1"/>
    <property type="molecule type" value="Genomic_DNA"/>
</dbReference>
<gene>
    <name evidence="2" type="ORF">GCM10011494_38680</name>
</gene>
<dbReference type="Proteomes" id="UP000608154">
    <property type="component" value="Unassembled WGS sequence"/>
</dbReference>
<dbReference type="AlphaFoldDB" id="A0A916X7A9"/>
<accession>A0A916X7A9</accession>
<feature type="region of interest" description="Disordered" evidence="1">
    <location>
        <begin position="1"/>
        <end position="74"/>
    </location>
</feature>
<comment type="caution">
    <text evidence="2">The sequence shown here is derived from an EMBL/GenBank/DDBJ whole genome shotgun (WGS) entry which is preliminary data.</text>
</comment>
<protein>
    <submittedName>
        <fullName evidence="2">Uncharacterized protein</fullName>
    </submittedName>
</protein>
<reference evidence="2" key="1">
    <citation type="journal article" date="2014" name="Int. J. Syst. Evol. Microbiol.">
        <title>Complete genome sequence of Corynebacterium casei LMG S-19264T (=DSM 44701T), isolated from a smear-ripened cheese.</title>
        <authorList>
            <consortium name="US DOE Joint Genome Institute (JGI-PGF)"/>
            <person name="Walter F."/>
            <person name="Albersmeier A."/>
            <person name="Kalinowski J."/>
            <person name="Ruckert C."/>
        </authorList>
    </citation>
    <scope>NUCLEOTIDE SEQUENCE</scope>
    <source>
        <strain evidence="2">CGMCC 1.15095</strain>
    </source>
</reference>
<proteinExistence type="predicted"/>
<organism evidence="2 3">
    <name type="scientific">Novosphingobium endophyticum</name>
    <dbReference type="NCBI Taxonomy" id="1955250"/>
    <lineage>
        <taxon>Bacteria</taxon>
        <taxon>Pseudomonadati</taxon>
        <taxon>Pseudomonadota</taxon>
        <taxon>Alphaproteobacteria</taxon>
        <taxon>Sphingomonadales</taxon>
        <taxon>Sphingomonadaceae</taxon>
        <taxon>Novosphingobium</taxon>
    </lineage>
</organism>
<sequence length="74" mass="8099">MGGVRREIDRDHRHAGGGERLRDGAADARTSPGDDREFAVESNPTGRIDRAVQFLPNAQPSTSGRYSKPKVRPV</sequence>
<evidence type="ECO:0000313" key="3">
    <source>
        <dbReference type="Proteomes" id="UP000608154"/>
    </source>
</evidence>
<feature type="compositionally biased region" description="Polar residues" evidence="1">
    <location>
        <begin position="56"/>
        <end position="65"/>
    </location>
</feature>